<evidence type="ECO:0000256" key="4">
    <source>
        <dbReference type="ARBA" id="ARBA00022832"/>
    </source>
</evidence>
<dbReference type="EC" id="2.7.8.7" evidence="8"/>
<dbReference type="GO" id="GO:0006633">
    <property type="term" value="P:fatty acid biosynthetic process"/>
    <property type="evidence" value="ECO:0007669"/>
    <property type="project" value="UniProtKB-UniRule"/>
</dbReference>
<evidence type="ECO:0000256" key="2">
    <source>
        <dbReference type="ARBA" id="ARBA00022679"/>
    </source>
</evidence>
<proteinExistence type="inferred from homology"/>
<evidence type="ECO:0000313" key="10">
    <source>
        <dbReference type="EMBL" id="CUA86296.1"/>
    </source>
</evidence>
<keyword evidence="2 8" id="KW-0808">Transferase</keyword>
<dbReference type="GO" id="GO:0005737">
    <property type="term" value="C:cytoplasm"/>
    <property type="evidence" value="ECO:0007669"/>
    <property type="project" value="UniProtKB-SubCell"/>
</dbReference>
<keyword evidence="6 8" id="KW-0443">Lipid metabolism</keyword>
<keyword evidence="11" id="KW-1185">Reference proteome</keyword>
<dbReference type="Pfam" id="PF01648">
    <property type="entry name" value="ACPS"/>
    <property type="match status" value="1"/>
</dbReference>
<comment type="cofactor">
    <cofactor evidence="8">
        <name>Mg(2+)</name>
        <dbReference type="ChEBI" id="CHEBI:18420"/>
    </cofactor>
</comment>
<reference evidence="11" key="1">
    <citation type="submission" date="2015-08" db="EMBL/GenBank/DDBJ databases">
        <authorList>
            <person name="Varghese N."/>
        </authorList>
    </citation>
    <scope>NUCLEOTIDE SEQUENCE [LARGE SCALE GENOMIC DNA]</scope>
    <source>
        <strain evidence="11">DSM 17901</strain>
    </source>
</reference>
<keyword evidence="1 8" id="KW-0444">Lipid biosynthesis</keyword>
<accession>A0A0K6H6E0</accession>
<dbReference type="GO" id="GO:0000287">
    <property type="term" value="F:magnesium ion binding"/>
    <property type="evidence" value="ECO:0007669"/>
    <property type="project" value="UniProtKB-UniRule"/>
</dbReference>
<evidence type="ECO:0000313" key="11">
    <source>
        <dbReference type="Proteomes" id="UP000243535"/>
    </source>
</evidence>
<evidence type="ECO:0000256" key="3">
    <source>
        <dbReference type="ARBA" id="ARBA00022723"/>
    </source>
</evidence>
<evidence type="ECO:0000259" key="9">
    <source>
        <dbReference type="Pfam" id="PF01648"/>
    </source>
</evidence>
<comment type="catalytic activity">
    <reaction evidence="8">
        <text>apo-[ACP] + CoA = holo-[ACP] + adenosine 3',5'-bisphosphate + H(+)</text>
        <dbReference type="Rhea" id="RHEA:12068"/>
        <dbReference type="Rhea" id="RHEA-COMP:9685"/>
        <dbReference type="Rhea" id="RHEA-COMP:9690"/>
        <dbReference type="ChEBI" id="CHEBI:15378"/>
        <dbReference type="ChEBI" id="CHEBI:29999"/>
        <dbReference type="ChEBI" id="CHEBI:57287"/>
        <dbReference type="ChEBI" id="CHEBI:58343"/>
        <dbReference type="ChEBI" id="CHEBI:64479"/>
        <dbReference type="EC" id="2.7.8.7"/>
    </reaction>
</comment>
<evidence type="ECO:0000256" key="7">
    <source>
        <dbReference type="ARBA" id="ARBA00023160"/>
    </source>
</evidence>
<comment type="subcellular location">
    <subcellularLocation>
        <location evidence="8">Cytoplasm</location>
    </subcellularLocation>
</comment>
<dbReference type="GO" id="GO:0008897">
    <property type="term" value="F:holo-[acyl-carrier-protein] synthase activity"/>
    <property type="evidence" value="ECO:0007669"/>
    <property type="project" value="UniProtKB-UniRule"/>
</dbReference>
<dbReference type="SUPFAM" id="SSF56214">
    <property type="entry name" value="4'-phosphopantetheinyl transferase"/>
    <property type="match status" value="1"/>
</dbReference>
<evidence type="ECO:0000256" key="8">
    <source>
        <dbReference type="HAMAP-Rule" id="MF_00101"/>
    </source>
</evidence>
<dbReference type="OrthoDB" id="517356at2"/>
<gene>
    <name evidence="8" type="primary">acpS</name>
    <name evidence="10" type="ORF">Ga0061063_2634</name>
</gene>
<dbReference type="InterPro" id="IPR004568">
    <property type="entry name" value="Ppantetheine-prot_Trfase_dom"/>
</dbReference>
<dbReference type="EMBL" id="CYHA01000007">
    <property type="protein sequence ID" value="CUA86296.1"/>
    <property type="molecule type" value="Genomic_DNA"/>
</dbReference>
<comment type="function">
    <text evidence="8">Transfers the 4'-phosphopantetheine moiety from coenzyme A to a Ser of acyl-carrier-protein.</text>
</comment>
<feature type="binding site" evidence="8">
    <location>
        <position position="8"/>
    </location>
    <ligand>
        <name>Mg(2+)</name>
        <dbReference type="ChEBI" id="CHEBI:18420"/>
    </ligand>
</feature>
<keyword evidence="4 8" id="KW-0276">Fatty acid metabolism</keyword>
<dbReference type="STRING" id="375574.GCA_001418035_02410"/>
<dbReference type="InterPro" id="IPR008278">
    <property type="entry name" value="4-PPantetheinyl_Trfase_dom"/>
</dbReference>
<dbReference type="Proteomes" id="UP000243535">
    <property type="component" value="Unassembled WGS sequence"/>
</dbReference>
<name>A0A0K6H6E0_9NEIS</name>
<dbReference type="HAMAP" id="MF_00101">
    <property type="entry name" value="AcpS"/>
    <property type="match status" value="1"/>
</dbReference>
<dbReference type="AlphaFoldDB" id="A0A0K6H6E0"/>
<dbReference type="InterPro" id="IPR002582">
    <property type="entry name" value="ACPS"/>
</dbReference>
<organism evidence="10 11">
    <name type="scientific">Gulbenkiania indica</name>
    <dbReference type="NCBI Taxonomy" id="375574"/>
    <lineage>
        <taxon>Bacteria</taxon>
        <taxon>Pseudomonadati</taxon>
        <taxon>Pseudomonadota</taxon>
        <taxon>Betaproteobacteria</taxon>
        <taxon>Neisseriales</taxon>
        <taxon>Chromobacteriaceae</taxon>
        <taxon>Gulbenkiania</taxon>
    </lineage>
</organism>
<keyword evidence="8" id="KW-0963">Cytoplasm</keyword>
<feature type="binding site" evidence="8">
    <location>
        <position position="57"/>
    </location>
    <ligand>
        <name>Mg(2+)</name>
        <dbReference type="ChEBI" id="CHEBI:18420"/>
    </ligand>
</feature>
<keyword evidence="5 8" id="KW-0460">Magnesium</keyword>
<protein>
    <recommendedName>
        <fullName evidence="8">Holo-[acyl-carrier-protein] synthase</fullName>
        <shortName evidence="8">Holo-ACP synthase</shortName>
        <ecNumber evidence="8">2.7.8.7</ecNumber>
    </recommendedName>
    <alternativeName>
        <fullName evidence="8">4'-phosphopantetheinyl transferase AcpS</fullName>
    </alternativeName>
</protein>
<evidence type="ECO:0000256" key="1">
    <source>
        <dbReference type="ARBA" id="ARBA00022516"/>
    </source>
</evidence>
<dbReference type="NCBIfam" id="TIGR00556">
    <property type="entry name" value="pantethn_trn"/>
    <property type="match status" value="1"/>
</dbReference>
<feature type="domain" description="4'-phosphopantetheinyl transferase" evidence="9">
    <location>
        <begin position="4"/>
        <end position="92"/>
    </location>
</feature>
<keyword evidence="7 8" id="KW-0275">Fatty acid biosynthesis</keyword>
<evidence type="ECO:0000256" key="5">
    <source>
        <dbReference type="ARBA" id="ARBA00022842"/>
    </source>
</evidence>
<keyword evidence="3 8" id="KW-0479">Metal-binding</keyword>
<dbReference type="NCBIfam" id="TIGR00516">
    <property type="entry name" value="acpS"/>
    <property type="match status" value="1"/>
</dbReference>
<dbReference type="InterPro" id="IPR037143">
    <property type="entry name" value="4-PPantetheinyl_Trfase_dom_sf"/>
</dbReference>
<evidence type="ECO:0000256" key="6">
    <source>
        <dbReference type="ARBA" id="ARBA00023098"/>
    </source>
</evidence>
<dbReference type="Gene3D" id="3.90.470.20">
    <property type="entry name" value="4'-phosphopantetheinyl transferase domain"/>
    <property type="match status" value="1"/>
</dbReference>
<comment type="similarity">
    <text evidence="8">Belongs to the P-Pant transferase superfamily. AcpS family.</text>
</comment>
<sequence>MIAGIGTDLVAIARFRPMVERWGHGCGRRFLATTEQAAFMQAADPARFLAKRFAAKEALAKALGTGVRAPVLLTAIAVEHDALGKPVFRFAEPLGAWMRARGIGCAHLSISDEQHHALAFVVLEAGTPDSEERTCA</sequence>